<dbReference type="AlphaFoldDB" id="C7JCA1"/>
<accession>C7JCA1</accession>
<dbReference type="HOGENOM" id="CLU_1727351_0_0_5"/>
<sequence length="151" mass="17688">MHHAFSRDENGFIVQNWKDEIPEVCKKYKYLGDRMRNSVLTSPNPIFYITHDIMSDADKDRLLTPWQAEISKRDDAILRIINQARISFQRNLKFVLVDVRENARKAVLDLHGVKIEHLHSYGDYHNGNSAHFGGCKSGWREIFERVENSVF</sequence>
<dbReference type="BioCyc" id="APAS634452:APA01_RS09145-MONOMER"/>
<organism evidence="1 2">
    <name type="scientific">Acetobacter pasteurianus (strain NBRC 105184 / IFO 3283-01)</name>
    <dbReference type="NCBI Taxonomy" id="634452"/>
    <lineage>
        <taxon>Bacteria</taxon>
        <taxon>Pseudomonadati</taxon>
        <taxon>Pseudomonadota</taxon>
        <taxon>Alphaproteobacteria</taxon>
        <taxon>Acetobacterales</taxon>
        <taxon>Acetobacteraceae</taxon>
        <taxon>Acetobacter</taxon>
    </lineage>
</organism>
<evidence type="ECO:0000313" key="1">
    <source>
        <dbReference type="EMBL" id="BAH99929.1"/>
    </source>
</evidence>
<dbReference type="KEGG" id="apt:APA01_18040"/>
<dbReference type="Proteomes" id="UP000000948">
    <property type="component" value="Chromosome"/>
</dbReference>
<evidence type="ECO:0000313" key="2">
    <source>
        <dbReference type="Proteomes" id="UP000000948"/>
    </source>
</evidence>
<name>C7JCA1_ACEP3</name>
<gene>
    <name evidence="1" type="ordered locus">APA01_18040</name>
</gene>
<proteinExistence type="predicted"/>
<reference evidence="1 2" key="1">
    <citation type="journal article" date="2009" name="Nucleic Acids Res.">
        <title>Whole-genome analyses reveal genetic instability of Acetobacter pasteurianus.</title>
        <authorList>
            <person name="Azuma Y."/>
            <person name="Hosoyama A."/>
            <person name="Matsutani M."/>
            <person name="Furuya N."/>
            <person name="Horikawa H."/>
            <person name="Harada T."/>
            <person name="Hirakawa H."/>
            <person name="Kuhara S."/>
            <person name="Matsushita K."/>
            <person name="Fujita N."/>
            <person name="Shirai M."/>
        </authorList>
    </citation>
    <scope>NUCLEOTIDE SEQUENCE [LARGE SCALE GENOMIC DNA]</scope>
    <source>
        <strain evidence="2">NBRC 105184 / IFO 3283-01</strain>
    </source>
</reference>
<dbReference type="EMBL" id="AP011121">
    <property type="protein sequence ID" value="BAH99929.1"/>
    <property type="molecule type" value="Genomic_DNA"/>
</dbReference>
<protein>
    <submittedName>
        <fullName evidence="1">Uncharacterized protein</fullName>
    </submittedName>
</protein>